<protein>
    <submittedName>
        <fullName evidence="2">General stress protein 26</fullName>
    </submittedName>
</protein>
<evidence type="ECO:0000313" key="3">
    <source>
        <dbReference type="Proteomes" id="UP000199086"/>
    </source>
</evidence>
<sequence>MTEQTEHDQTDQLRQLLEGQRFMMFTTQDDAQALVSRPMTVQEFEDWVFRFIAQDDDAVTRQADGRQVNLSVMDGTTYASLSGTGRVERDVSKKRELWDRLTEAYAGDPEDPANIIIEVTASAGEYWDGGNRVGNVIGLARAALTGKRPDQGEHGTARL</sequence>
<dbReference type="PANTHER" id="PTHR34818:SF1">
    <property type="entry name" value="PROTEIN BLI-3"/>
    <property type="match status" value="1"/>
</dbReference>
<dbReference type="InterPro" id="IPR052917">
    <property type="entry name" value="Stress-Dev_Protein"/>
</dbReference>
<reference evidence="2 3" key="1">
    <citation type="submission" date="2016-06" db="EMBL/GenBank/DDBJ databases">
        <authorList>
            <person name="Olsen C.W."/>
            <person name="Carey S."/>
            <person name="Hinshaw L."/>
            <person name="Karasin A.I."/>
        </authorList>
    </citation>
    <scope>NUCLEOTIDE SEQUENCE [LARGE SCALE GENOMIC DNA]</scope>
    <source>
        <strain evidence="2 3">LZ-22</strain>
    </source>
</reference>
<dbReference type="EMBL" id="FMYF01000002">
    <property type="protein sequence ID" value="SDB80563.1"/>
    <property type="molecule type" value="Genomic_DNA"/>
</dbReference>
<gene>
    <name evidence="2" type="ORF">GA0111570_102354</name>
</gene>
<evidence type="ECO:0000313" key="2">
    <source>
        <dbReference type="EMBL" id="SDB80563.1"/>
    </source>
</evidence>
<name>A0A1G6GFH0_9ACTN</name>
<dbReference type="AlphaFoldDB" id="A0A1G6GFH0"/>
<dbReference type="Pfam" id="PF16242">
    <property type="entry name" value="Pyrid_ox_like"/>
    <property type="match status" value="1"/>
</dbReference>
<evidence type="ECO:0000259" key="1">
    <source>
        <dbReference type="Pfam" id="PF16242"/>
    </source>
</evidence>
<proteinExistence type="predicted"/>
<keyword evidence="3" id="KW-1185">Reference proteome</keyword>
<dbReference type="InterPro" id="IPR012349">
    <property type="entry name" value="Split_barrel_FMN-bd"/>
</dbReference>
<feature type="domain" description="General stress protein FMN-binding split barrel" evidence="1">
    <location>
        <begin position="8"/>
        <end position="150"/>
    </location>
</feature>
<accession>A0A1G6GFH0</accession>
<dbReference type="InterPro" id="IPR038725">
    <property type="entry name" value="YdaG_split_barrel_FMN-bd"/>
</dbReference>
<dbReference type="Proteomes" id="UP000199086">
    <property type="component" value="Unassembled WGS sequence"/>
</dbReference>
<dbReference type="Gene3D" id="2.30.110.10">
    <property type="entry name" value="Electron Transport, Fmn-binding Protein, Chain A"/>
    <property type="match status" value="1"/>
</dbReference>
<organism evidence="2 3">
    <name type="scientific">Raineyella antarctica</name>
    <dbReference type="NCBI Taxonomy" id="1577474"/>
    <lineage>
        <taxon>Bacteria</taxon>
        <taxon>Bacillati</taxon>
        <taxon>Actinomycetota</taxon>
        <taxon>Actinomycetes</taxon>
        <taxon>Propionibacteriales</taxon>
        <taxon>Propionibacteriaceae</taxon>
        <taxon>Raineyella</taxon>
    </lineage>
</organism>
<dbReference type="SUPFAM" id="SSF50475">
    <property type="entry name" value="FMN-binding split barrel"/>
    <property type="match status" value="1"/>
</dbReference>
<dbReference type="RefSeq" id="WP_092606731.1">
    <property type="nucleotide sequence ID" value="NZ_FMYF01000002.1"/>
</dbReference>
<dbReference type="OrthoDB" id="1432662at2"/>
<dbReference type="STRING" id="1577474.GA0111570_102354"/>
<dbReference type="PANTHER" id="PTHR34818">
    <property type="entry name" value="PROTEIN BLI-3"/>
    <property type="match status" value="1"/>
</dbReference>